<keyword evidence="3" id="KW-0597">Phosphoprotein</keyword>
<protein>
    <recommendedName>
        <fullName evidence="2">histidine kinase</fullName>
        <ecNumber evidence="2">2.7.13.3</ecNumber>
    </recommendedName>
</protein>
<proteinExistence type="predicted"/>
<dbReference type="GO" id="GO:0016301">
    <property type="term" value="F:kinase activity"/>
    <property type="evidence" value="ECO:0007669"/>
    <property type="project" value="UniProtKB-KW"/>
</dbReference>
<evidence type="ECO:0000256" key="3">
    <source>
        <dbReference type="ARBA" id="ARBA00022553"/>
    </source>
</evidence>
<dbReference type="RefSeq" id="WP_255903730.1">
    <property type="nucleotide sequence ID" value="NZ_JAFMZO010000003.1"/>
</dbReference>
<evidence type="ECO:0000256" key="5">
    <source>
        <dbReference type="ARBA" id="ARBA00022777"/>
    </source>
</evidence>
<dbReference type="InterPro" id="IPR003594">
    <property type="entry name" value="HATPase_dom"/>
</dbReference>
<evidence type="ECO:0000256" key="1">
    <source>
        <dbReference type="ARBA" id="ARBA00000085"/>
    </source>
</evidence>
<comment type="caution">
    <text evidence="8">The sequence shown here is derived from an EMBL/GenBank/DDBJ whole genome shotgun (WGS) entry which is preliminary data.</text>
</comment>
<dbReference type="CDD" id="cd00082">
    <property type="entry name" value="HisKA"/>
    <property type="match status" value="1"/>
</dbReference>
<dbReference type="SUPFAM" id="SSF47384">
    <property type="entry name" value="Homodimeric domain of signal transducing histidine kinase"/>
    <property type="match status" value="1"/>
</dbReference>
<evidence type="ECO:0000313" key="8">
    <source>
        <dbReference type="EMBL" id="MFD2162379.1"/>
    </source>
</evidence>
<name>A0ABW4ZJZ7_9SPHI</name>
<dbReference type="PROSITE" id="PS50109">
    <property type="entry name" value="HIS_KIN"/>
    <property type="match status" value="1"/>
</dbReference>
<dbReference type="SUPFAM" id="SSF55874">
    <property type="entry name" value="ATPase domain of HSP90 chaperone/DNA topoisomerase II/histidine kinase"/>
    <property type="match status" value="1"/>
</dbReference>
<dbReference type="InterPro" id="IPR005467">
    <property type="entry name" value="His_kinase_dom"/>
</dbReference>
<organism evidence="8 9">
    <name type="scientific">Paradesertivirga mongoliensis</name>
    <dbReference type="NCBI Taxonomy" id="2100740"/>
    <lineage>
        <taxon>Bacteria</taxon>
        <taxon>Pseudomonadati</taxon>
        <taxon>Bacteroidota</taxon>
        <taxon>Sphingobacteriia</taxon>
        <taxon>Sphingobacteriales</taxon>
        <taxon>Sphingobacteriaceae</taxon>
        <taxon>Paradesertivirga</taxon>
    </lineage>
</organism>
<dbReference type="InterPro" id="IPR050736">
    <property type="entry name" value="Sensor_HK_Regulatory"/>
</dbReference>
<dbReference type="Proteomes" id="UP001597387">
    <property type="component" value="Unassembled WGS sequence"/>
</dbReference>
<dbReference type="EMBL" id="JBHUHZ010000001">
    <property type="protein sequence ID" value="MFD2162379.1"/>
    <property type="molecule type" value="Genomic_DNA"/>
</dbReference>
<comment type="catalytic activity">
    <reaction evidence="1">
        <text>ATP + protein L-histidine = ADP + protein N-phospho-L-histidine.</text>
        <dbReference type="EC" id="2.7.13.3"/>
    </reaction>
</comment>
<dbReference type="SMART" id="SM00387">
    <property type="entry name" value="HATPase_c"/>
    <property type="match status" value="1"/>
</dbReference>
<dbReference type="InterPro" id="IPR003661">
    <property type="entry name" value="HisK_dim/P_dom"/>
</dbReference>
<dbReference type="PANTHER" id="PTHR43711:SF31">
    <property type="entry name" value="HISTIDINE KINASE"/>
    <property type="match status" value="1"/>
</dbReference>
<dbReference type="PANTHER" id="PTHR43711">
    <property type="entry name" value="TWO-COMPONENT HISTIDINE KINASE"/>
    <property type="match status" value="1"/>
</dbReference>
<keyword evidence="5 8" id="KW-0418">Kinase</keyword>
<accession>A0ABW4ZJZ7</accession>
<keyword evidence="4" id="KW-0808">Transferase</keyword>
<dbReference type="SMART" id="SM00388">
    <property type="entry name" value="HisKA"/>
    <property type="match status" value="1"/>
</dbReference>
<dbReference type="InterPro" id="IPR036890">
    <property type="entry name" value="HATPase_C_sf"/>
</dbReference>
<dbReference type="Gene3D" id="1.10.287.130">
    <property type="match status" value="1"/>
</dbReference>
<dbReference type="PRINTS" id="PR00344">
    <property type="entry name" value="BCTRLSENSOR"/>
</dbReference>
<evidence type="ECO:0000256" key="4">
    <source>
        <dbReference type="ARBA" id="ARBA00022679"/>
    </source>
</evidence>
<gene>
    <name evidence="8" type="ORF">ACFSJU_08235</name>
</gene>
<feature type="domain" description="Histidine kinase" evidence="7">
    <location>
        <begin position="182"/>
        <end position="397"/>
    </location>
</feature>
<evidence type="ECO:0000313" key="9">
    <source>
        <dbReference type="Proteomes" id="UP001597387"/>
    </source>
</evidence>
<keyword evidence="6" id="KW-0902">Two-component regulatory system</keyword>
<dbReference type="EC" id="2.7.13.3" evidence="2"/>
<sequence length="399" mass="44866">MLELITLTLENEMDLVLAQKKASKLSEILKLSLSTQATFVTAIAELCRVVIDFTDTGVLSLGLVQKSNRYSLSGIIQYDSVKGSTISDESFFYAKKLVPLFQNYELADKVIIEIGINLPRSISLDQVKIKFLKDYFDTEPPISAYEEVKRKNLELFLIAETKDAQLRQSKYIDEKRNEFISIASHELKTPITIIKAYTQLALMGKEACSEQVRDFLLKIDAQSTKLRNLVQQLLDTSKIENGRLEYNYEEVDFNSFIQEASFLLTHLLPKHELTVELGASVMVKLDRERMDQVFTNLISNAGKYSRAGSKVVLRTAICKKGNLTVSVADEGIGMSEESIEKIFQKFHRDKQVVNGYSGLGMGLYIASEIINDHGGKIWVESTKDVGSTFFFSLPGMGVC</sequence>
<evidence type="ECO:0000256" key="2">
    <source>
        <dbReference type="ARBA" id="ARBA00012438"/>
    </source>
</evidence>
<dbReference type="Pfam" id="PF00512">
    <property type="entry name" value="HisKA"/>
    <property type="match status" value="1"/>
</dbReference>
<evidence type="ECO:0000259" key="7">
    <source>
        <dbReference type="PROSITE" id="PS50109"/>
    </source>
</evidence>
<evidence type="ECO:0000256" key="6">
    <source>
        <dbReference type="ARBA" id="ARBA00023012"/>
    </source>
</evidence>
<dbReference type="InterPro" id="IPR004358">
    <property type="entry name" value="Sig_transdc_His_kin-like_C"/>
</dbReference>
<reference evidence="9" key="1">
    <citation type="journal article" date="2019" name="Int. J. Syst. Evol. Microbiol.">
        <title>The Global Catalogue of Microorganisms (GCM) 10K type strain sequencing project: providing services to taxonomists for standard genome sequencing and annotation.</title>
        <authorList>
            <consortium name="The Broad Institute Genomics Platform"/>
            <consortium name="The Broad Institute Genome Sequencing Center for Infectious Disease"/>
            <person name="Wu L."/>
            <person name="Ma J."/>
        </authorList>
    </citation>
    <scope>NUCLEOTIDE SEQUENCE [LARGE SCALE GENOMIC DNA]</scope>
    <source>
        <strain evidence="9">KCTC 42217</strain>
    </source>
</reference>
<dbReference type="InterPro" id="IPR036097">
    <property type="entry name" value="HisK_dim/P_sf"/>
</dbReference>
<keyword evidence="9" id="KW-1185">Reference proteome</keyword>
<dbReference type="Gene3D" id="3.30.565.10">
    <property type="entry name" value="Histidine kinase-like ATPase, C-terminal domain"/>
    <property type="match status" value="1"/>
</dbReference>
<dbReference type="Pfam" id="PF02518">
    <property type="entry name" value="HATPase_c"/>
    <property type="match status" value="1"/>
</dbReference>